<evidence type="ECO:0000313" key="3">
    <source>
        <dbReference type="Proteomes" id="UP000428330"/>
    </source>
</evidence>
<proteinExistence type="predicted"/>
<evidence type="ECO:0000313" key="2">
    <source>
        <dbReference type="EMBL" id="QGX99150.1"/>
    </source>
</evidence>
<dbReference type="PANTHER" id="PTHR22642:SF2">
    <property type="entry name" value="PROTEIN LONG AFTER FAR-RED 3"/>
    <property type="match status" value="1"/>
</dbReference>
<dbReference type="OrthoDB" id="9811399at2"/>
<dbReference type="SUPFAM" id="SSF51556">
    <property type="entry name" value="Metallo-dependent hydrolases"/>
    <property type="match status" value="1"/>
</dbReference>
<protein>
    <submittedName>
        <fullName evidence="2">Amidohydrolase</fullName>
    </submittedName>
</protein>
<dbReference type="Gene3D" id="2.30.40.10">
    <property type="entry name" value="Urease, subunit C, domain 1"/>
    <property type="match status" value="1"/>
</dbReference>
<dbReference type="Proteomes" id="UP000428330">
    <property type="component" value="Chromosome"/>
</dbReference>
<keyword evidence="2" id="KW-0378">Hydrolase</keyword>
<dbReference type="InterPro" id="IPR033932">
    <property type="entry name" value="YtcJ-like"/>
</dbReference>
<dbReference type="InterPro" id="IPR013108">
    <property type="entry name" value="Amidohydro_3"/>
</dbReference>
<name>A0A6I6IPS4_9RHOB</name>
<dbReference type="KEGG" id="rom:EI983_13070"/>
<dbReference type="Gene3D" id="3.10.310.70">
    <property type="match status" value="1"/>
</dbReference>
<dbReference type="InterPro" id="IPR032466">
    <property type="entry name" value="Metal_Hydrolase"/>
</dbReference>
<keyword evidence="3" id="KW-1185">Reference proteome</keyword>
<dbReference type="InterPro" id="IPR011059">
    <property type="entry name" value="Metal-dep_hydrolase_composite"/>
</dbReference>
<dbReference type="Gene3D" id="3.20.20.140">
    <property type="entry name" value="Metal-dependent hydrolases"/>
    <property type="match status" value="1"/>
</dbReference>
<accession>A0A6I6IPS4</accession>
<dbReference type="RefSeq" id="WP_157707830.1">
    <property type="nucleotide sequence ID" value="NZ_CP034348.1"/>
</dbReference>
<gene>
    <name evidence="2" type="ORF">EI983_13070</name>
</gene>
<dbReference type="SUPFAM" id="SSF51338">
    <property type="entry name" value="Composite domain of metallo-dependent hydrolases"/>
    <property type="match status" value="1"/>
</dbReference>
<dbReference type="GO" id="GO:0016810">
    <property type="term" value="F:hydrolase activity, acting on carbon-nitrogen (but not peptide) bonds"/>
    <property type="evidence" value="ECO:0007669"/>
    <property type="project" value="InterPro"/>
</dbReference>
<sequence length="554" mass="60109">MAQPADTVILNGKLITFDPAQPRAEALAITGGMITAVGSTADIRDLAGPGTRVVDSGGNTVLPGFIDSHVHLFGGSVEMGYLDLYGVQGLEKLTEVVRPYAAENPDEPMLFAVQADYSLMGPGRSTTRHDLDAVLPDRPFAVFSPCHHTIWANTKALEMGGVLHGGEVDEGARIVMGEDGLATGELQEPSAYAPVLRHTRHAGRDMAGLVTGASPVPAPGPSDRARDKDAIERGMKHCASHGVTGLHLMDGNLYQCELLSEMADEGRSACRAQVPFHYKSFDPLDRFEEAEDMRQRFNTDMVWSGITKMFMDGVVESRTALMLQPYPGTDHIGDAVFEAEHFTEACIRADAMGLQIATHAIGDLAIRRTLDGYEAAQKANGRRDARHRVEHIEVLHPDDLPRFAELDVVASIQPGHAPFGGYFNPEGMNTVLHPHQIRLAFAWQDIRNSRAKVCFSTDWPVIPVDVMPNIKGAVSPTPLDGYHNQAQSLMDTLESYTAANAWLEFHEGSKGQLKAGMMADVVMMSHDLEAVEPSTLGDTRAALTLCGGRVTWEA</sequence>
<dbReference type="CDD" id="cd01300">
    <property type="entry name" value="YtcJ_like"/>
    <property type="match status" value="1"/>
</dbReference>
<dbReference type="Pfam" id="PF07969">
    <property type="entry name" value="Amidohydro_3"/>
    <property type="match status" value="1"/>
</dbReference>
<feature type="domain" description="Amidohydrolase 3" evidence="1">
    <location>
        <begin position="52"/>
        <end position="551"/>
    </location>
</feature>
<dbReference type="PANTHER" id="PTHR22642">
    <property type="entry name" value="IMIDAZOLONEPROPIONASE"/>
    <property type="match status" value="1"/>
</dbReference>
<organism evidence="2 3">
    <name type="scientific">Roseovarius faecimaris</name>
    <dbReference type="NCBI Taxonomy" id="2494550"/>
    <lineage>
        <taxon>Bacteria</taxon>
        <taxon>Pseudomonadati</taxon>
        <taxon>Pseudomonadota</taxon>
        <taxon>Alphaproteobacteria</taxon>
        <taxon>Rhodobacterales</taxon>
        <taxon>Roseobacteraceae</taxon>
        <taxon>Roseovarius</taxon>
    </lineage>
</organism>
<reference evidence="3" key="1">
    <citation type="submission" date="2018-12" db="EMBL/GenBank/DDBJ databases">
        <title>Complete genome sequence of Roseovarius sp. MME-070.</title>
        <authorList>
            <person name="Nam Y.-D."/>
            <person name="Kang J."/>
            <person name="Chung W.-H."/>
            <person name="Park Y.S."/>
        </authorList>
    </citation>
    <scope>NUCLEOTIDE SEQUENCE [LARGE SCALE GENOMIC DNA]</scope>
    <source>
        <strain evidence="3">MME-070</strain>
    </source>
</reference>
<dbReference type="EMBL" id="CP034348">
    <property type="protein sequence ID" value="QGX99150.1"/>
    <property type="molecule type" value="Genomic_DNA"/>
</dbReference>
<dbReference type="AlphaFoldDB" id="A0A6I6IPS4"/>
<evidence type="ECO:0000259" key="1">
    <source>
        <dbReference type="Pfam" id="PF07969"/>
    </source>
</evidence>